<evidence type="ECO:0000313" key="2">
    <source>
        <dbReference type="Proteomes" id="UP000541444"/>
    </source>
</evidence>
<dbReference type="Proteomes" id="UP000541444">
    <property type="component" value="Unassembled WGS sequence"/>
</dbReference>
<dbReference type="AlphaFoldDB" id="A0A7J7N9D2"/>
<accession>A0A7J7N9D2</accession>
<keyword evidence="2" id="KW-1185">Reference proteome</keyword>
<dbReference type="EMBL" id="JACGCM010000965">
    <property type="protein sequence ID" value="KAF6163775.1"/>
    <property type="molecule type" value="Genomic_DNA"/>
</dbReference>
<comment type="caution">
    <text evidence="1">The sequence shown here is derived from an EMBL/GenBank/DDBJ whole genome shotgun (WGS) entry which is preliminary data.</text>
</comment>
<protein>
    <submittedName>
        <fullName evidence="1">Uncharacterized protein</fullName>
    </submittedName>
</protein>
<name>A0A7J7N9D2_9MAGN</name>
<reference evidence="1 2" key="1">
    <citation type="journal article" date="2020" name="IScience">
        <title>Genome Sequencing of the Endangered Kingdonia uniflora (Circaeasteraceae, Ranunculales) Reveals Potential Mechanisms of Evolutionary Specialization.</title>
        <authorList>
            <person name="Sun Y."/>
            <person name="Deng T."/>
            <person name="Zhang A."/>
            <person name="Moore M.J."/>
            <person name="Landis J.B."/>
            <person name="Lin N."/>
            <person name="Zhang H."/>
            <person name="Zhang X."/>
            <person name="Huang J."/>
            <person name="Zhang X."/>
            <person name="Sun H."/>
            <person name="Wang H."/>
        </authorList>
    </citation>
    <scope>NUCLEOTIDE SEQUENCE [LARGE SCALE GENOMIC DNA]</scope>
    <source>
        <strain evidence="1">TB1705</strain>
        <tissue evidence="1">Leaf</tissue>
    </source>
</reference>
<organism evidence="1 2">
    <name type="scientific">Kingdonia uniflora</name>
    <dbReference type="NCBI Taxonomy" id="39325"/>
    <lineage>
        <taxon>Eukaryota</taxon>
        <taxon>Viridiplantae</taxon>
        <taxon>Streptophyta</taxon>
        <taxon>Embryophyta</taxon>
        <taxon>Tracheophyta</taxon>
        <taxon>Spermatophyta</taxon>
        <taxon>Magnoliopsida</taxon>
        <taxon>Ranunculales</taxon>
        <taxon>Circaeasteraceae</taxon>
        <taxon>Kingdonia</taxon>
    </lineage>
</organism>
<sequence>MHTYTPRLPLTLIRTQCVCIKVDNNKKVKWIILHRDTITPSLPIRLPLKPIKLLLDNPFVAAETLQSFTYPL</sequence>
<proteinExistence type="predicted"/>
<gene>
    <name evidence="1" type="ORF">GIB67_012134</name>
</gene>
<evidence type="ECO:0000313" key="1">
    <source>
        <dbReference type="EMBL" id="KAF6163775.1"/>
    </source>
</evidence>